<dbReference type="RefSeq" id="WP_056416139.1">
    <property type="nucleotide sequence ID" value="NZ_JASPFT010000001.1"/>
</dbReference>
<organism evidence="1 2">
    <name type="scientific">Sphingomonas aurantiaca</name>
    <dbReference type="NCBI Taxonomy" id="185949"/>
    <lineage>
        <taxon>Bacteria</taxon>
        <taxon>Pseudomonadati</taxon>
        <taxon>Pseudomonadota</taxon>
        <taxon>Alphaproteobacteria</taxon>
        <taxon>Sphingomonadales</taxon>
        <taxon>Sphingomonadaceae</taxon>
        <taxon>Sphingomonas</taxon>
    </lineage>
</organism>
<dbReference type="Proteomes" id="UP000326857">
    <property type="component" value="Unassembled WGS sequence"/>
</dbReference>
<sequence length="123" mass="13205">MRQAMNGRDLAVEIATAGDAAWFAKASTRRLRIRNMVPGEFADVTGAAPVGMAWRTIVLEAQPGARSRQAIALPIATALETFDDEALFALFLQVAPAGARDVIARLRKLKMPASVDAQTPTKD</sequence>
<gene>
    <name evidence="1" type="ORF">SPHINGO391_390160</name>
</gene>
<name>A0A5E7YPE5_9SPHN</name>
<dbReference type="EMBL" id="CABVLI010000033">
    <property type="protein sequence ID" value="VVT08234.1"/>
    <property type="molecule type" value="Genomic_DNA"/>
</dbReference>
<reference evidence="1 2" key="1">
    <citation type="submission" date="2019-09" db="EMBL/GenBank/DDBJ databases">
        <authorList>
            <person name="Dittami M. S."/>
        </authorList>
    </citation>
    <scope>NUCLEOTIDE SEQUENCE [LARGE SCALE GENOMIC DNA]</scope>
    <source>
        <strain evidence="1">SPHINGO391</strain>
    </source>
</reference>
<dbReference type="AlphaFoldDB" id="A0A5E7YPE5"/>
<evidence type="ECO:0000313" key="1">
    <source>
        <dbReference type="EMBL" id="VVT08234.1"/>
    </source>
</evidence>
<evidence type="ECO:0000313" key="2">
    <source>
        <dbReference type="Proteomes" id="UP000326857"/>
    </source>
</evidence>
<proteinExistence type="predicted"/>
<accession>A0A5E7YPE5</accession>
<protein>
    <submittedName>
        <fullName evidence="1">Uncharacterized protein</fullName>
    </submittedName>
</protein>